<dbReference type="GO" id="GO:0004029">
    <property type="term" value="F:aldehyde dehydrogenase (NAD+) activity"/>
    <property type="evidence" value="ECO:0007669"/>
    <property type="project" value="TreeGrafter"/>
</dbReference>
<organism evidence="2 3">
    <name type="scientific">Alienimonas californiensis</name>
    <dbReference type="NCBI Taxonomy" id="2527989"/>
    <lineage>
        <taxon>Bacteria</taxon>
        <taxon>Pseudomonadati</taxon>
        <taxon>Planctomycetota</taxon>
        <taxon>Planctomycetia</taxon>
        <taxon>Planctomycetales</taxon>
        <taxon>Planctomycetaceae</taxon>
        <taxon>Alienimonas</taxon>
    </lineage>
</organism>
<proteinExistence type="predicted"/>
<reference evidence="2 3" key="1">
    <citation type="submission" date="2019-02" db="EMBL/GenBank/DDBJ databases">
        <title>Deep-cultivation of Planctomycetes and their phenomic and genomic characterization uncovers novel biology.</title>
        <authorList>
            <person name="Wiegand S."/>
            <person name="Jogler M."/>
            <person name="Boedeker C."/>
            <person name="Pinto D."/>
            <person name="Vollmers J."/>
            <person name="Rivas-Marin E."/>
            <person name="Kohn T."/>
            <person name="Peeters S.H."/>
            <person name="Heuer A."/>
            <person name="Rast P."/>
            <person name="Oberbeckmann S."/>
            <person name="Bunk B."/>
            <person name="Jeske O."/>
            <person name="Meyerdierks A."/>
            <person name="Storesund J.E."/>
            <person name="Kallscheuer N."/>
            <person name="Luecker S."/>
            <person name="Lage O.M."/>
            <person name="Pohl T."/>
            <person name="Merkel B.J."/>
            <person name="Hornburger P."/>
            <person name="Mueller R.-W."/>
            <person name="Bruemmer F."/>
            <person name="Labrenz M."/>
            <person name="Spormann A.M."/>
            <person name="Op den Camp H."/>
            <person name="Overmann J."/>
            <person name="Amann R."/>
            <person name="Jetten M.S.M."/>
            <person name="Mascher T."/>
            <person name="Medema M.H."/>
            <person name="Devos D.P."/>
            <person name="Kaster A.-K."/>
            <person name="Ovreas L."/>
            <person name="Rohde M."/>
            <person name="Galperin M.Y."/>
            <person name="Jogler C."/>
        </authorList>
    </citation>
    <scope>NUCLEOTIDE SEQUENCE [LARGE SCALE GENOMIC DNA]</scope>
    <source>
        <strain evidence="2 3">CA12</strain>
    </source>
</reference>
<dbReference type="Pfam" id="PF01073">
    <property type="entry name" value="3Beta_HSD"/>
    <property type="match status" value="1"/>
</dbReference>
<feature type="domain" description="3-beta hydroxysteroid dehydrogenase/isomerase" evidence="1">
    <location>
        <begin position="12"/>
        <end position="268"/>
    </location>
</feature>
<evidence type="ECO:0000259" key="1">
    <source>
        <dbReference type="Pfam" id="PF01073"/>
    </source>
</evidence>
<accession>A0A517PDQ1</accession>
<evidence type="ECO:0000313" key="3">
    <source>
        <dbReference type="Proteomes" id="UP000318741"/>
    </source>
</evidence>
<dbReference type="KEGG" id="acaf:CA12_36220"/>
<dbReference type="PANTHER" id="PTHR48079:SF6">
    <property type="entry name" value="NAD(P)-BINDING DOMAIN-CONTAINING PROTEIN-RELATED"/>
    <property type="match status" value="1"/>
</dbReference>
<dbReference type="GO" id="GO:0006694">
    <property type="term" value="P:steroid biosynthetic process"/>
    <property type="evidence" value="ECO:0007669"/>
    <property type="project" value="InterPro"/>
</dbReference>
<dbReference type="InterPro" id="IPR002225">
    <property type="entry name" value="3Beta_OHSteriod_DH/Estase"/>
</dbReference>
<gene>
    <name evidence="2" type="ORF">CA12_36220</name>
</gene>
<protein>
    <submittedName>
        <fullName evidence="2">3 beta-hydroxysteroid dehydrogenase/Delta 5--&gt;4-isomerase</fullName>
    </submittedName>
</protein>
<dbReference type="RefSeq" id="WP_165700843.1">
    <property type="nucleotide sequence ID" value="NZ_CP036265.1"/>
</dbReference>
<dbReference type="InterPro" id="IPR036291">
    <property type="entry name" value="NAD(P)-bd_dom_sf"/>
</dbReference>
<evidence type="ECO:0000313" key="2">
    <source>
        <dbReference type="EMBL" id="QDT17496.1"/>
    </source>
</evidence>
<dbReference type="Proteomes" id="UP000318741">
    <property type="component" value="Chromosome"/>
</dbReference>
<dbReference type="InterPro" id="IPR051783">
    <property type="entry name" value="NAD(P)-dependent_oxidoreduct"/>
</dbReference>
<dbReference type="GO" id="GO:0005737">
    <property type="term" value="C:cytoplasm"/>
    <property type="evidence" value="ECO:0007669"/>
    <property type="project" value="TreeGrafter"/>
</dbReference>
<dbReference type="SUPFAM" id="SSF51735">
    <property type="entry name" value="NAD(P)-binding Rossmann-fold domains"/>
    <property type="match status" value="1"/>
</dbReference>
<sequence>MSDAAAPDDLTLVTGGGGLLGGAVVRRLRAADAPVRVLSRRPLPELEALGAEVFLGDLEDRQSVLAACHGVRGVVHAGARPGIDAPLRQFLGPNVAGTRHVIDGCLVRRVRTLVHVSSPSVAFDGTPHEGADERLPLPVRGLASYPHSKLLAERDALRADRTRGLRTIAVRPHLIWGPGDRHVLPALVAAAKAGRIPAISGADPLIAPTFVENAAAAIVHVLTALPNRPEGAGRAYFLNDLPPVRLHAFVRRVAEEAGLEPPALRRLPSPVATAAGRAATLTWRALRRPGEPPLTAFAVAQLRVAHWYRIDGLRAFGEWETVESEEAWRRTRPFLRRLAGEKCDARGEGG</sequence>
<dbReference type="EMBL" id="CP036265">
    <property type="protein sequence ID" value="QDT17496.1"/>
    <property type="molecule type" value="Genomic_DNA"/>
</dbReference>
<dbReference type="GO" id="GO:0016853">
    <property type="term" value="F:isomerase activity"/>
    <property type="evidence" value="ECO:0007669"/>
    <property type="project" value="UniProtKB-KW"/>
</dbReference>
<name>A0A517PDQ1_9PLAN</name>
<keyword evidence="2" id="KW-0413">Isomerase</keyword>
<keyword evidence="3" id="KW-1185">Reference proteome</keyword>
<dbReference type="Gene3D" id="3.40.50.720">
    <property type="entry name" value="NAD(P)-binding Rossmann-like Domain"/>
    <property type="match status" value="1"/>
</dbReference>
<dbReference type="GO" id="GO:0016616">
    <property type="term" value="F:oxidoreductase activity, acting on the CH-OH group of donors, NAD or NADP as acceptor"/>
    <property type="evidence" value="ECO:0007669"/>
    <property type="project" value="InterPro"/>
</dbReference>
<dbReference type="AlphaFoldDB" id="A0A517PDQ1"/>
<dbReference type="PANTHER" id="PTHR48079">
    <property type="entry name" value="PROTEIN YEEZ"/>
    <property type="match status" value="1"/>
</dbReference>